<dbReference type="InterPro" id="IPR013783">
    <property type="entry name" value="Ig-like_fold"/>
</dbReference>
<sequence length="600" mass="68809">MSSSQTIVNIVLSKFSLVQSKTVRNRRSGFSWLRKCVITALATLVLFVFMWVFSASKRISFAIILGAKGSRYVEQHTTQSVHPLNLKSNELDHLFDVYIHNSTKIKEYSNFNASLLTSAATSIFYPVRQQYEVGDTVEIRIYAYDGMGRPQTVGGDFWFVKATSPNKHFRTAARLVDHQNGSYSAYFLAPLAGRLDLHVILGYPSDTVRWLSEVYMKADGCFTWAARYNRFDVGDGQGRCVVKRGLNHLMNKNICIYGANETGMGQSAFICTMPDGFICDDIRSIVSYGQFAGIEQPVNRLIEGKKYLFNNTFYKTQLRSPQSVYHMDITEKSSTGMLSVIYDYKIERPRVLCGDGDSRNSSLLPEGYWLGPKWQSLVCSNTHSWDDLDNVKKCLAGHKIIMFGDSIACQWFRVLERKLGNKDVPNSYYYCTEDETHTVIYKRHVLSAALTATFNFAGLERMFEPEYMDMLNDPDVKYVIFISMSAHYASWNMDSYRDRMRAIRNGIARMRARLGDDRVMAVIKKSQPREQPTFEARVHSNDYVFRQMSRIMEEEFVGINAKLIDTWDLVTSYQEQVAVHMPWPCINEEVDLFLSYICPS</sequence>
<name>A0A7M7PTA8_STRPU</name>
<dbReference type="Pfam" id="PF24536">
    <property type="entry name" value="NXPE4_C"/>
    <property type="match status" value="1"/>
</dbReference>
<protein>
    <recommendedName>
        <fullName evidence="2">NXPE C-terminal domain-containing protein</fullName>
    </recommendedName>
</protein>
<keyword evidence="1" id="KW-1133">Transmembrane helix</keyword>
<feature type="transmembrane region" description="Helical" evidence="1">
    <location>
        <begin position="32"/>
        <end position="53"/>
    </location>
</feature>
<evidence type="ECO:0000256" key="1">
    <source>
        <dbReference type="SAM" id="Phobius"/>
    </source>
</evidence>
<dbReference type="InterPro" id="IPR014756">
    <property type="entry name" value="Ig_E-set"/>
</dbReference>
<dbReference type="AlphaFoldDB" id="A0A7M7PTA8"/>
<keyword evidence="1" id="KW-0812">Transmembrane</keyword>
<reference evidence="3" key="2">
    <citation type="submission" date="2021-01" db="UniProtKB">
        <authorList>
            <consortium name="EnsemblMetazoa"/>
        </authorList>
    </citation>
    <scope>IDENTIFICATION</scope>
</reference>
<dbReference type="PANTHER" id="PTHR16165">
    <property type="entry name" value="NXPE FAMILY MEMBER"/>
    <property type="match status" value="1"/>
</dbReference>
<organism evidence="3 4">
    <name type="scientific">Strongylocentrotus purpuratus</name>
    <name type="common">Purple sea urchin</name>
    <dbReference type="NCBI Taxonomy" id="7668"/>
    <lineage>
        <taxon>Eukaryota</taxon>
        <taxon>Metazoa</taxon>
        <taxon>Echinodermata</taxon>
        <taxon>Eleutherozoa</taxon>
        <taxon>Echinozoa</taxon>
        <taxon>Echinoidea</taxon>
        <taxon>Euechinoidea</taxon>
        <taxon>Echinacea</taxon>
        <taxon>Camarodonta</taxon>
        <taxon>Echinidea</taxon>
        <taxon>Strongylocentrotidae</taxon>
        <taxon>Strongylocentrotus</taxon>
    </lineage>
</organism>
<dbReference type="Gene3D" id="2.60.40.10">
    <property type="entry name" value="Immunoglobulins"/>
    <property type="match status" value="1"/>
</dbReference>
<reference evidence="4" key="1">
    <citation type="submission" date="2015-02" db="EMBL/GenBank/DDBJ databases">
        <title>Genome sequencing for Strongylocentrotus purpuratus.</title>
        <authorList>
            <person name="Murali S."/>
            <person name="Liu Y."/>
            <person name="Vee V."/>
            <person name="English A."/>
            <person name="Wang M."/>
            <person name="Skinner E."/>
            <person name="Han Y."/>
            <person name="Muzny D.M."/>
            <person name="Worley K.C."/>
            <person name="Gibbs R.A."/>
        </authorList>
    </citation>
    <scope>NUCLEOTIDE SEQUENCE</scope>
</reference>
<evidence type="ECO:0000313" key="3">
    <source>
        <dbReference type="EnsemblMetazoa" id="XP_030856405"/>
    </source>
</evidence>
<dbReference type="OrthoDB" id="2112051at2759"/>
<proteinExistence type="predicted"/>
<keyword evidence="4" id="KW-1185">Reference proteome</keyword>
<dbReference type="RefSeq" id="XP_030856405.1">
    <property type="nucleotide sequence ID" value="XM_031000545.1"/>
</dbReference>
<evidence type="ECO:0000313" key="4">
    <source>
        <dbReference type="Proteomes" id="UP000007110"/>
    </source>
</evidence>
<dbReference type="GeneID" id="585234"/>
<dbReference type="SUPFAM" id="SSF81296">
    <property type="entry name" value="E set domains"/>
    <property type="match status" value="1"/>
</dbReference>
<dbReference type="PANTHER" id="PTHR16165:SF5">
    <property type="entry name" value="NXPE FAMILY MEMBER 3"/>
    <property type="match status" value="1"/>
</dbReference>
<dbReference type="Proteomes" id="UP000007110">
    <property type="component" value="Unassembled WGS sequence"/>
</dbReference>
<dbReference type="InterPro" id="IPR057106">
    <property type="entry name" value="NXPE4_C"/>
</dbReference>
<feature type="domain" description="NXPE C-terminal" evidence="2">
    <location>
        <begin position="374"/>
        <end position="598"/>
    </location>
</feature>
<dbReference type="KEGG" id="spu:585234"/>
<keyword evidence="1" id="KW-0472">Membrane</keyword>
<evidence type="ECO:0000259" key="2">
    <source>
        <dbReference type="Pfam" id="PF24536"/>
    </source>
</evidence>
<dbReference type="OMA" id="LCPWGHF"/>
<dbReference type="InParanoid" id="A0A7M7PTA8"/>
<dbReference type="EnsemblMetazoa" id="XM_031000545">
    <property type="protein sequence ID" value="XP_030856405"/>
    <property type="gene ID" value="LOC585234"/>
</dbReference>
<accession>A0A7M7PTA8</accession>